<evidence type="ECO:0000256" key="5">
    <source>
        <dbReference type="ARBA" id="ARBA00022759"/>
    </source>
</evidence>
<dbReference type="CDD" id="cd00019">
    <property type="entry name" value="AP2Ec"/>
    <property type="match status" value="1"/>
</dbReference>
<dbReference type="GO" id="GO:0003677">
    <property type="term" value="F:DNA binding"/>
    <property type="evidence" value="ECO:0007669"/>
    <property type="project" value="InterPro"/>
</dbReference>
<dbReference type="AlphaFoldDB" id="M3HZL3"/>
<dbReference type="Proteomes" id="UP000011782">
    <property type="component" value="Unassembled WGS sequence"/>
</dbReference>
<dbReference type="GO" id="GO:0003906">
    <property type="term" value="F:DNA-(apurinic or apyrimidinic site) endonuclease activity"/>
    <property type="evidence" value="ECO:0007669"/>
    <property type="project" value="TreeGrafter"/>
</dbReference>
<dbReference type="EMBL" id="AOTD01000242">
    <property type="protein sequence ID" value="EMG29779.1"/>
    <property type="molecule type" value="Genomic_DNA"/>
</dbReference>
<dbReference type="InterPro" id="IPR001719">
    <property type="entry name" value="AP_endonuc_2"/>
</dbReference>
<dbReference type="InterPro" id="IPR036237">
    <property type="entry name" value="Xyl_isomerase-like_sf"/>
</dbReference>
<keyword evidence="9" id="KW-0234">DNA repair</keyword>
<dbReference type="SMART" id="SM00518">
    <property type="entry name" value="AP2Ec"/>
    <property type="match status" value="1"/>
</dbReference>
<evidence type="ECO:0000313" key="12">
    <source>
        <dbReference type="Proteomes" id="UP000011782"/>
    </source>
</evidence>
<keyword evidence="4" id="KW-0479">Metal-binding</keyword>
<comment type="cofactor">
    <cofactor evidence="1">
        <name>Zn(2+)</name>
        <dbReference type="ChEBI" id="CHEBI:29105"/>
    </cofactor>
</comment>
<organism evidence="11 12">
    <name type="scientific">Campylobacter showae CC57C</name>
    <dbReference type="NCBI Taxonomy" id="1073353"/>
    <lineage>
        <taxon>Bacteria</taxon>
        <taxon>Pseudomonadati</taxon>
        <taxon>Campylobacterota</taxon>
        <taxon>Epsilonproteobacteria</taxon>
        <taxon>Campylobacterales</taxon>
        <taxon>Campylobacteraceae</taxon>
        <taxon>Campylobacter</taxon>
    </lineage>
</organism>
<dbReference type="PANTHER" id="PTHR21445">
    <property type="entry name" value="ENDONUCLEASE IV ENDODEOXYRIBONUCLEASE IV"/>
    <property type="match status" value="1"/>
</dbReference>
<gene>
    <name evidence="11" type="ORF">H740_10095</name>
</gene>
<dbReference type="InterPro" id="IPR018246">
    <property type="entry name" value="AP_endonuc_F2_Zn_BS"/>
</dbReference>
<accession>M3HZL3</accession>
<keyword evidence="5 11" id="KW-0255">Endonuclease</keyword>
<keyword evidence="6" id="KW-0227">DNA damage</keyword>
<comment type="caution">
    <text evidence="11">The sequence shown here is derived from an EMBL/GenBank/DDBJ whole genome shotgun (WGS) entry which is preliminary data.</text>
</comment>
<dbReference type="STRING" id="1073353.H740_10095"/>
<dbReference type="Pfam" id="PF01261">
    <property type="entry name" value="AP_endonuc_2"/>
    <property type="match status" value="1"/>
</dbReference>
<evidence type="ECO:0000256" key="4">
    <source>
        <dbReference type="ARBA" id="ARBA00022723"/>
    </source>
</evidence>
<protein>
    <submittedName>
        <fullName evidence="11">Endonuclease IV</fullName>
        <ecNumber evidence="11">3.1.21.2</ecNumber>
    </submittedName>
</protein>
<dbReference type="PANTHER" id="PTHR21445:SF0">
    <property type="entry name" value="APURINIC-APYRIMIDINIC ENDONUCLEASE"/>
    <property type="match status" value="1"/>
</dbReference>
<keyword evidence="7 11" id="KW-0378">Hydrolase</keyword>
<dbReference type="SUPFAM" id="SSF51658">
    <property type="entry name" value="Xylose isomerase-like"/>
    <property type="match status" value="1"/>
</dbReference>
<dbReference type="OrthoDB" id="9805666at2"/>
<sequence length="188" mass="20805">MKFIGAHVSIAGGIENAPLNAANIGANAFAMFVKNQRQWEAKPLTPENISKFKQNLKAADIEPRHVLPHNGYLINLGHPSAEQRQKSINAFLDEIYRVEALGLVMINFHPGSYLNEISPEICLQNIANSVNFLLENSQNVKLVIENTAGQGSNLGFKFEHLAYIIKRCIDKSRIGVCLDTCHTFAAGY</sequence>
<evidence type="ECO:0000256" key="6">
    <source>
        <dbReference type="ARBA" id="ARBA00022763"/>
    </source>
</evidence>
<keyword evidence="3" id="KW-0540">Nuclease</keyword>
<evidence type="ECO:0000313" key="11">
    <source>
        <dbReference type="EMBL" id="EMG29779.1"/>
    </source>
</evidence>
<dbReference type="FunFam" id="3.20.20.150:FF:000001">
    <property type="entry name" value="Probable endonuclease 4"/>
    <property type="match status" value="1"/>
</dbReference>
<evidence type="ECO:0000256" key="1">
    <source>
        <dbReference type="ARBA" id="ARBA00001947"/>
    </source>
</evidence>
<dbReference type="GO" id="GO:0008081">
    <property type="term" value="F:phosphoric diester hydrolase activity"/>
    <property type="evidence" value="ECO:0007669"/>
    <property type="project" value="TreeGrafter"/>
</dbReference>
<evidence type="ECO:0000256" key="8">
    <source>
        <dbReference type="ARBA" id="ARBA00022833"/>
    </source>
</evidence>
<dbReference type="GO" id="GO:0006284">
    <property type="term" value="P:base-excision repair"/>
    <property type="evidence" value="ECO:0007669"/>
    <property type="project" value="TreeGrafter"/>
</dbReference>
<dbReference type="GO" id="GO:0008833">
    <property type="term" value="F:deoxyribonuclease IV (phage-T4-induced) activity"/>
    <property type="evidence" value="ECO:0007669"/>
    <property type="project" value="UniProtKB-EC"/>
</dbReference>
<dbReference type="NCBIfam" id="TIGR00587">
    <property type="entry name" value="nfo"/>
    <property type="match status" value="1"/>
</dbReference>
<proteinExistence type="inferred from homology"/>
<dbReference type="EC" id="3.1.21.2" evidence="11"/>
<dbReference type="PROSITE" id="PS00730">
    <property type="entry name" value="AP_NUCLEASE_F2_2"/>
    <property type="match status" value="1"/>
</dbReference>
<dbReference type="GO" id="GO:0008270">
    <property type="term" value="F:zinc ion binding"/>
    <property type="evidence" value="ECO:0007669"/>
    <property type="project" value="InterPro"/>
</dbReference>
<feature type="non-terminal residue" evidence="11">
    <location>
        <position position="188"/>
    </location>
</feature>
<reference evidence="11 12" key="1">
    <citation type="submission" date="2013-02" db="EMBL/GenBank/DDBJ databases">
        <title>Co-occurrence of anaerobic bacteria in colorectal carcinomas.</title>
        <authorList>
            <person name="Holt R.A."/>
            <person name="Warren R.L."/>
            <person name="Allen-Vercoe E."/>
            <person name="Pleasance S."/>
            <person name="Freeman D.J."/>
            <person name="Watson P."/>
            <person name="Moore R."/>
            <person name="Cochrane K."/>
        </authorList>
    </citation>
    <scope>NUCLEOTIDE SEQUENCE [LARGE SCALE GENOMIC DNA]</scope>
    <source>
        <strain evidence="11 12">CC57C</strain>
    </source>
</reference>
<dbReference type="PROSITE" id="PS51432">
    <property type="entry name" value="AP_NUCLEASE_F2_4"/>
    <property type="match status" value="1"/>
</dbReference>
<keyword evidence="8" id="KW-0862">Zinc</keyword>
<dbReference type="Gene3D" id="3.20.20.150">
    <property type="entry name" value="Divalent-metal-dependent TIM barrel enzymes"/>
    <property type="match status" value="1"/>
</dbReference>
<evidence type="ECO:0000256" key="3">
    <source>
        <dbReference type="ARBA" id="ARBA00022722"/>
    </source>
</evidence>
<evidence type="ECO:0000256" key="7">
    <source>
        <dbReference type="ARBA" id="ARBA00022801"/>
    </source>
</evidence>
<dbReference type="InterPro" id="IPR013022">
    <property type="entry name" value="Xyl_isomerase-like_TIM-brl"/>
</dbReference>
<name>M3HZL3_9BACT</name>
<evidence type="ECO:0000259" key="10">
    <source>
        <dbReference type="Pfam" id="PF01261"/>
    </source>
</evidence>
<feature type="domain" description="Xylose isomerase-like TIM barrel" evidence="10">
    <location>
        <begin position="20"/>
        <end position="188"/>
    </location>
</feature>
<evidence type="ECO:0000256" key="2">
    <source>
        <dbReference type="ARBA" id="ARBA00005340"/>
    </source>
</evidence>
<comment type="similarity">
    <text evidence="2">Belongs to the AP endonuclease 2 family.</text>
</comment>
<evidence type="ECO:0000256" key="9">
    <source>
        <dbReference type="ARBA" id="ARBA00023204"/>
    </source>
</evidence>